<name>A0A5N6Y524_9EURO</name>
<dbReference type="Proteomes" id="UP000325558">
    <property type="component" value="Unassembled WGS sequence"/>
</dbReference>
<dbReference type="OrthoDB" id="2013972at2759"/>
<gene>
    <name evidence="1" type="ORF">BDV24DRAFT_165274</name>
</gene>
<protein>
    <submittedName>
        <fullName evidence="1">Uncharacterized protein</fullName>
    </submittedName>
</protein>
<dbReference type="AlphaFoldDB" id="A0A5N6Y524"/>
<proteinExistence type="predicted"/>
<accession>A0A5N6Y524</accession>
<dbReference type="SUPFAM" id="SSF53335">
    <property type="entry name" value="S-adenosyl-L-methionine-dependent methyltransferases"/>
    <property type="match status" value="1"/>
</dbReference>
<dbReference type="EMBL" id="ML737156">
    <property type="protein sequence ID" value="KAE8339529.1"/>
    <property type="molecule type" value="Genomic_DNA"/>
</dbReference>
<sequence length="168" mass="19134">MTNHLVPLEVDTEGDNFFTVDTDPSESELEESQSELTSQHFLKAGDTFGKPFRIVDEAKDRIKKAGFVDVMERRYKCPIGPWPNDLHFKLLGKLNRVYAEEATEGYAMMLFTTVLGWARDEVEVYLARVRSTLRDPSIPAYQEMEGRCIGTEAIGRRSCGSSTARQRY</sequence>
<dbReference type="InterPro" id="IPR029063">
    <property type="entry name" value="SAM-dependent_MTases_sf"/>
</dbReference>
<reference evidence="1" key="1">
    <citation type="submission" date="2019-04" db="EMBL/GenBank/DDBJ databases">
        <title>Friends and foes A comparative genomics study of 23 Aspergillus species from section Flavi.</title>
        <authorList>
            <consortium name="DOE Joint Genome Institute"/>
            <person name="Kjaerbolling I."/>
            <person name="Vesth T."/>
            <person name="Frisvad J.C."/>
            <person name="Nybo J.L."/>
            <person name="Theobald S."/>
            <person name="Kildgaard S."/>
            <person name="Isbrandt T."/>
            <person name="Kuo A."/>
            <person name="Sato A."/>
            <person name="Lyhne E.K."/>
            <person name="Kogle M.E."/>
            <person name="Wiebenga A."/>
            <person name="Kun R.S."/>
            <person name="Lubbers R.J."/>
            <person name="Makela M.R."/>
            <person name="Barry K."/>
            <person name="Chovatia M."/>
            <person name="Clum A."/>
            <person name="Daum C."/>
            <person name="Haridas S."/>
            <person name="He G."/>
            <person name="LaButti K."/>
            <person name="Lipzen A."/>
            <person name="Mondo S."/>
            <person name="Riley R."/>
            <person name="Salamov A."/>
            <person name="Simmons B.A."/>
            <person name="Magnuson J.K."/>
            <person name="Henrissat B."/>
            <person name="Mortensen U.H."/>
            <person name="Larsen T.O."/>
            <person name="Devries R.P."/>
            <person name="Grigoriev I.V."/>
            <person name="Machida M."/>
            <person name="Baker S.E."/>
            <person name="Andersen M.R."/>
        </authorList>
    </citation>
    <scope>NUCLEOTIDE SEQUENCE</scope>
    <source>
        <strain evidence="1">CBS 117612</strain>
    </source>
</reference>
<organism evidence="1">
    <name type="scientific">Aspergillus arachidicola</name>
    <dbReference type="NCBI Taxonomy" id="656916"/>
    <lineage>
        <taxon>Eukaryota</taxon>
        <taxon>Fungi</taxon>
        <taxon>Dikarya</taxon>
        <taxon>Ascomycota</taxon>
        <taxon>Pezizomycotina</taxon>
        <taxon>Eurotiomycetes</taxon>
        <taxon>Eurotiomycetidae</taxon>
        <taxon>Eurotiales</taxon>
        <taxon>Aspergillaceae</taxon>
        <taxon>Aspergillus</taxon>
        <taxon>Aspergillus subgen. Circumdati</taxon>
    </lineage>
</organism>
<evidence type="ECO:0000313" key="1">
    <source>
        <dbReference type="EMBL" id="KAE8339529.1"/>
    </source>
</evidence>